<comment type="caution">
    <text evidence="2">The sequence shown here is derived from an EMBL/GenBank/DDBJ whole genome shotgun (WGS) entry which is preliminary data.</text>
</comment>
<accession>A0A1V3ZYT3</accession>
<reference evidence="2 3" key="1">
    <citation type="submission" date="2017-02" db="EMBL/GenBank/DDBJ databases">
        <title>Draft Genome Sequence of Streptomyces tsukubaensis F601, a Producer of the immunosuppressant tacrolimus FK506.</title>
        <authorList>
            <person name="Zong G."/>
            <person name="Zhong C."/>
            <person name="Fu J."/>
            <person name="Qin R."/>
            <person name="Cao G."/>
        </authorList>
    </citation>
    <scope>NUCLEOTIDE SEQUENCE [LARGE SCALE GENOMIC DNA]</scope>
    <source>
        <strain evidence="2 3">F601</strain>
    </source>
</reference>
<evidence type="ECO:0000313" key="3">
    <source>
        <dbReference type="Proteomes" id="UP000190539"/>
    </source>
</evidence>
<protein>
    <submittedName>
        <fullName evidence="2">Uncharacterized protein</fullName>
    </submittedName>
</protein>
<name>A0A1V3ZYT3_9ACTN</name>
<organism evidence="2 3">
    <name type="scientific">Streptomyces tsukubensis</name>
    <dbReference type="NCBI Taxonomy" id="83656"/>
    <lineage>
        <taxon>Bacteria</taxon>
        <taxon>Bacillati</taxon>
        <taxon>Actinomycetota</taxon>
        <taxon>Actinomycetes</taxon>
        <taxon>Kitasatosporales</taxon>
        <taxon>Streptomycetaceae</taxon>
        <taxon>Streptomyces</taxon>
    </lineage>
</organism>
<dbReference type="STRING" id="83656.B1H18_34265"/>
<dbReference type="EMBL" id="MVFC01000062">
    <property type="protein sequence ID" value="OON71345.1"/>
    <property type="molecule type" value="Genomic_DNA"/>
</dbReference>
<feature type="compositionally biased region" description="Low complexity" evidence="1">
    <location>
        <begin position="1"/>
        <end position="22"/>
    </location>
</feature>
<sequence>MAVREAVTAMTPTTTGAATAAPGRPPAAGPPADRTFHLHERALPPVEAGSYTLTVSQSVAVAGQADPGYEPPPPYTQSFEVRGPRYTLDPQLVCQVYPRPGSLGSVADVLPHAALSLSTLPWARPVKDTDPHIPWLALLTFADGELTVDPATGQTVSTRDIAKLADPEPGVLVPHLAPETMPADTTTCRTIDVPAPLFTALTPRLAELRHLVHVKHVDAVTTWSGRNATDLEIEEPEPAEVAVVLSNRLPRAGSGHGGGFSVHLVSVEGFADHLDGKPVPVPFTRVRMISLYSWTFTAQGEVHPDFADEAENLKTGSGTDLLLRAQPRTSNTRSGNESGEAGGAEADGGDGTYLKDRLAQGYVPVAHHLPTGERTVAWYRGPWTPVTPHQVPYPDDGPATEADALVYLPEHGMFDVSHASAFSLGRTLALSSDDLPTRLSRMRADGVLLAQEITAAGGPDAAGPLLDLLAGADPDEDGRTVPPDVLNRLRAAHRVHRAFEESLHTPAPGSPRDTAASAAPGVGLRAVVESSALSPAGQLLDLLVESHLGPIRRAGLDANTLLASVPFDHLVPHAALLPPDSVRFFTLDTQWLHVMAAGAASVGRSTSLDTRLTARLITRLRERADPPSYGALIRSPLVRDWPTLTVTATGRDGRDVLHGPPQSLTPDLMLLSFREAPAQVALREPAEGIRFGVDGDHTIELRRLKDSGPSKQVGMSIDCTADITSCLRDATRGVLTIWTDPDTGGPCLNRVLRDKLAHFSEPQWDSGSDLTAAALSVQLLNGPHQLVFTATSSASIGEDGARDLREPSR</sequence>
<keyword evidence="3" id="KW-1185">Reference proteome</keyword>
<dbReference type="Proteomes" id="UP000190539">
    <property type="component" value="Unassembled WGS sequence"/>
</dbReference>
<proteinExistence type="predicted"/>
<gene>
    <name evidence="2" type="ORF">B1H18_34265</name>
</gene>
<feature type="region of interest" description="Disordered" evidence="1">
    <location>
        <begin position="1"/>
        <end position="32"/>
    </location>
</feature>
<feature type="region of interest" description="Disordered" evidence="1">
    <location>
        <begin position="317"/>
        <end position="351"/>
    </location>
</feature>
<dbReference type="AlphaFoldDB" id="A0A1V3ZYT3"/>
<evidence type="ECO:0000256" key="1">
    <source>
        <dbReference type="SAM" id="MobiDB-lite"/>
    </source>
</evidence>
<evidence type="ECO:0000313" key="2">
    <source>
        <dbReference type="EMBL" id="OON71345.1"/>
    </source>
</evidence>
<feature type="compositionally biased region" description="Gly residues" evidence="1">
    <location>
        <begin position="340"/>
        <end position="351"/>
    </location>
</feature>